<reference evidence="11 12" key="1">
    <citation type="submission" date="2013-08" db="EMBL/GenBank/DDBJ databases">
        <title>The genome sequence of Knoellia sinensis.</title>
        <authorList>
            <person name="Zhu W."/>
            <person name="Wang G."/>
        </authorList>
    </citation>
    <scope>NUCLEOTIDE SEQUENCE [LARGE SCALE GENOMIC DNA]</scope>
    <source>
        <strain evidence="11 12">KCTC 19936</strain>
    </source>
</reference>
<evidence type="ECO:0000256" key="4">
    <source>
        <dbReference type="ARBA" id="ARBA00022679"/>
    </source>
</evidence>
<keyword evidence="8" id="KW-0902">Two-component regulatory system</keyword>
<keyword evidence="3" id="KW-0597">Phosphoprotein</keyword>
<dbReference type="PANTHER" id="PTHR24421:SF10">
    <property type="entry name" value="NITRATE_NITRITE SENSOR PROTEIN NARQ"/>
    <property type="match status" value="1"/>
</dbReference>
<evidence type="ECO:0000256" key="9">
    <source>
        <dbReference type="SAM" id="Phobius"/>
    </source>
</evidence>
<dbReference type="eggNOG" id="COG4585">
    <property type="taxonomic scope" value="Bacteria"/>
</dbReference>
<evidence type="ECO:0000313" key="11">
    <source>
        <dbReference type="EMBL" id="KGN33008.1"/>
    </source>
</evidence>
<keyword evidence="6" id="KW-0418">Kinase</keyword>
<protein>
    <recommendedName>
        <fullName evidence="2">histidine kinase</fullName>
        <ecNumber evidence="2">2.7.13.3</ecNumber>
    </recommendedName>
</protein>
<keyword evidence="9" id="KW-0812">Transmembrane</keyword>
<evidence type="ECO:0000256" key="6">
    <source>
        <dbReference type="ARBA" id="ARBA00022777"/>
    </source>
</evidence>
<feature type="transmembrane region" description="Helical" evidence="9">
    <location>
        <begin position="143"/>
        <end position="166"/>
    </location>
</feature>
<name>A0A0A0J796_9MICO</name>
<dbReference type="InterPro" id="IPR036890">
    <property type="entry name" value="HATPase_C_sf"/>
</dbReference>
<evidence type="ECO:0000256" key="7">
    <source>
        <dbReference type="ARBA" id="ARBA00022840"/>
    </source>
</evidence>
<evidence type="ECO:0000256" key="5">
    <source>
        <dbReference type="ARBA" id="ARBA00022741"/>
    </source>
</evidence>
<dbReference type="InterPro" id="IPR011712">
    <property type="entry name" value="Sig_transdc_His_kin_sub3_dim/P"/>
</dbReference>
<evidence type="ECO:0000259" key="10">
    <source>
        <dbReference type="Pfam" id="PF07730"/>
    </source>
</evidence>
<keyword evidence="12" id="KW-1185">Reference proteome</keyword>
<dbReference type="InterPro" id="IPR050482">
    <property type="entry name" value="Sensor_HK_TwoCompSys"/>
</dbReference>
<keyword evidence="9" id="KW-0472">Membrane</keyword>
<dbReference type="RefSeq" id="WP_052109636.1">
    <property type="nucleotide sequence ID" value="NZ_AVPJ01000005.1"/>
</dbReference>
<organism evidence="11 12">
    <name type="scientific">Knoellia sinensis KCTC 19936</name>
    <dbReference type="NCBI Taxonomy" id="1385520"/>
    <lineage>
        <taxon>Bacteria</taxon>
        <taxon>Bacillati</taxon>
        <taxon>Actinomycetota</taxon>
        <taxon>Actinomycetes</taxon>
        <taxon>Micrococcales</taxon>
        <taxon>Intrasporangiaceae</taxon>
        <taxon>Knoellia</taxon>
    </lineage>
</organism>
<dbReference type="Gene3D" id="3.30.565.10">
    <property type="entry name" value="Histidine kinase-like ATPase, C-terminal domain"/>
    <property type="match status" value="1"/>
</dbReference>
<dbReference type="GO" id="GO:0016020">
    <property type="term" value="C:membrane"/>
    <property type="evidence" value="ECO:0007669"/>
    <property type="project" value="InterPro"/>
</dbReference>
<dbReference type="GO" id="GO:0046983">
    <property type="term" value="F:protein dimerization activity"/>
    <property type="evidence" value="ECO:0007669"/>
    <property type="project" value="InterPro"/>
</dbReference>
<dbReference type="STRING" id="1385520.N802_15635"/>
<keyword evidence="5" id="KW-0547">Nucleotide-binding</keyword>
<dbReference type="EMBL" id="AVPJ01000005">
    <property type="protein sequence ID" value="KGN33008.1"/>
    <property type="molecule type" value="Genomic_DNA"/>
</dbReference>
<evidence type="ECO:0000313" key="12">
    <source>
        <dbReference type="Proteomes" id="UP000030002"/>
    </source>
</evidence>
<dbReference type="Pfam" id="PF07730">
    <property type="entry name" value="HisKA_3"/>
    <property type="match status" value="1"/>
</dbReference>
<dbReference type="Proteomes" id="UP000030002">
    <property type="component" value="Unassembled WGS sequence"/>
</dbReference>
<evidence type="ECO:0000256" key="3">
    <source>
        <dbReference type="ARBA" id="ARBA00022553"/>
    </source>
</evidence>
<dbReference type="AlphaFoldDB" id="A0A0A0J796"/>
<evidence type="ECO:0000256" key="8">
    <source>
        <dbReference type="ARBA" id="ARBA00023012"/>
    </source>
</evidence>
<dbReference type="GO" id="GO:0005524">
    <property type="term" value="F:ATP binding"/>
    <property type="evidence" value="ECO:0007669"/>
    <property type="project" value="UniProtKB-KW"/>
</dbReference>
<comment type="catalytic activity">
    <reaction evidence="1">
        <text>ATP + protein L-histidine = ADP + protein N-phospho-L-histidine.</text>
        <dbReference type="EC" id="2.7.13.3"/>
    </reaction>
</comment>
<feature type="transmembrane region" description="Helical" evidence="9">
    <location>
        <begin position="102"/>
        <end position="123"/>
    </location>
</feature>
<dbReference type="EC" id="2.7.13.3" evidence="2"/>
<dbReference type="PANTHER" id="PTHR24421">
    <property type="entry name" value="NITRATE/NITRITE SENSOR PROTEIN NARX-RELATED"/>
    <property type="match status" value="1"/>
</dbReference>
<proteinExistence type="predicted"/>
<keyword evidence="7" id="KW-0067">ATP-binding</keyword>
<gene>
    <name evidence="11" type="ORF">N802_15635</name>
</gene>
<comment type="caution">
    <text evidence="11">The sequence shown here is derived from an EMBL/GenBank/DDBJ whole genome shotgun (WGS) entry which is preliminary data.</text>
</comment>
<sequence>MGMRGRTPLVLAGVTAGAVGVAEVALSRGSDQGGPGQGFVVHVVVACVLVLIVLSARLRPLAGLGLLLVLELFGVVTGTEIHTDEVVAAVVMYQCARRGSSVTLWLSGLLMPIAYLFSGMFLTNPGTEAVRRVDRASLAEEPVAAVLLVIMMAAPLALPWLAGLTFRWRATAERGRRELVRAQARAEAQEHQARLANDVHDVVGHSLSVILTQAESARYLDVRTPPEVQAVLDTISESARGSLTEVRQVLAAEPIHRDASDLDGLVHSLSSSGVTVRDRVMGVPRPLPPEVATVAHRVLQEMLTNAIKHGEGPIRVVRDWREDLRLVVSNRPREDSHSDGLGLTGMRRRVHSAQGKLEVRRSSTLFTVDAHLPLHGAKEHP</sequence>
<dbReference type="GO" id="GO:0000155">
    <property type="term" value="F:phosphorelay sensor kinase activity"/>
    <property type="evidence" value="ECO:0007669"/>
    <property type="project" value="InterPro"/>
</dbReference>
<keyword evidence="4" id="KW-0808">Transferase</keyword>
<evidence type="ECO:0000256" key="2">
    <source>
        <dbReference type="ARBA" id="ARBA00012438"/>
    </source>
</evidence>
<feature type="domain" description="Signal transduction histidine kinase subgroup 3 dimerisation and phosphoacceptor" evidence="10">
    <location>
        <begin position="193"/>
        <end position="251"/>
    </location>
</feature>
<keyword evidence="9" id="KW-1133">Transmembrane helix</keyword>
<dbReference type="OrthoDB" id="227596at2"/>
<dbReference type="SUPFAM" id="SSF55874">
    <property type="entry name" value="ATPase domain of HSP90 chaperone/DNA topoisomerase II/histidine kinase"/>
    <property type="match status" value="1"/>
</dbReference>
<evidence type="ECO:0000256" key="1">
    <source>
        <dbReference type="ARBA" id="ARBA00000085"/>
    </source>
</evidence>
<accession>A0A0A0J796</accession>
<feature type="transmembrane region" description="Helical" evidence="9">
    <location>
        <begin position="39"/>
        <end position="58"/>
    </location>
</feature>
<dbReference type="Gene3D" id="1.20.5.1930">
    <property type="match status" value="1"/>
</dbReference>